<dbReference type="PANTHER" id="PTHR42748">
    <property type="entry name" value="NITROGEN METABOLITE REPRESSION PROTEIN NMRA FAMILY MEMBER"/>
    <property type="match status" value="1"/>
</dbReference>
<feature type="region of interest" description="Disordered" evidence="3">
    <location>
        <begin position="34"/>
        <end position="55"/>
    </location>
</feature>
<comment type="caution">
    <text evidence="5">The sequence shown here is derived from an EMBL/GenBank/DDBJ whole genome shotgun (WGS) entry which is preliminary data.</text>
</comment>
<organism evidence="5 6">
    <name type="scientific">Streptomyces gossypii</name>
    <dbReference type="NCBI Taxonomy" id="2883101"/>
    <lineage>
        <taxon>Bacteria</taxon>
        <taxon>Bacillati</taxon>
        <taxon>Actinomycetota</taxon>
        <taxon>Actinomycetes</taxon>
        <taxon>Kitasatosporales</taxon>
        <taxon>Streptomycetaceae</taxon>
        <taxon>Streptomyces</taxon>
    </lineage>
</organism>
<dbReference type="PANTHER" id="PTHR42748:SF7">
    <property type="entry name" value="NMRA LIKE REDOX SENSOR 1-RELATED"/>
    <property type="match status" value="1"/>
</dbReference>
<keyword evidence="2" id="KW-0521">NADP</keyword>
<keyword evidence="6" id="KW-1185">Reference proteome</keyword>
<sequence length="317" mass="33819">MTENEQRPKRFLVTGATGFQGGAIARLLAQRGEDVTGLARNPPGPAPDRPGPAVPTVRGDLGSAEDMRRAFEGVTHAAVTLPLVYDKATVLRYARNLARAAHEAGVQRLVCNTNTPLPEVATRRPGFETRRAAEEVLRGSGVPTVVVRPPVYLDNLFSPWNGPALVDDGVLAYPLPAGERVAWMPHTDLAAVVAAALEAEDAVGRVLHVGGAEVLTGPQLAEAFARVWGREVVYQPLSVPQFEEGLSHVLGAEAAAGVAGIYHHVSTGEDPGLLAPDPGRTARRLGVRLTPVAEWIAAQPWDHWRRTTTDQGAVRLT</sequence>
<comment type="similarity">
    <text evidence="1">Belongs to the NmrA-type oxidoreductase family.</text>
</comment>
<dbReference type="SUPFAM" id="SSF51735">
    <property type="entry name" value="NAD(P)-binding Rossmann-fold domains"/>
    <property type="match status" value="1"/>
</dbReference>
<feature type="domain" description="NmrA-like" evidence="4">
    <location>
        <begin position="9"/>
        <end position="242"/>
    </location>
</feature>
<evidence type="ECO:0000313" key="6">
    <source>
        <dbReference type="Proteomes" id="UP001156389"/>
    </source>
</evidence>
<name>A0ABT2JWR5_9ACTN</name>
<dbReference type="Gene3D" id="3.40.50.720">
    <property type="entry name" value="NAD(P)-binding Rossmann-like Domain"/>
    <property type="match status" value="1"/>
</dbReference>
<dbReference type="RefSeq" id="WP_260219095.1">
    <property type="nucleotide sequence ID" value="NZ_JAJAGO010000008.1"/>
</dbReference>
<dbReference type="Proteomes" id="UP001156389">
    <property type="component" value="Unassembled WGS sequence"/>
</dbReference>
<protein>
    <submittedName>
        <fullName evidence="5">NmrA family NAD(P)-binding protein</fullName>
    </submittedName>
</protein>
<accession>A0ABT2JWR5</accession>
<evidence type="ECO:0000259" key="4">
    <source>
        <dbReference type="Pfam" id="PF05368"/>
    </source>
</evidence>
<dbReference type="InterPro" id="IPR051164">
    <property type="entry name" value="NmrA-like_oxidored"/>
</dbReference>
<dbReference type="EMBL" id="JAJAGO010000008">
    <property type="protein sequence ID" value="MCT2591760.1"/>
    <property type="molecule type" value="Genomic_DNA"/>
</dbReference>
<evidence type="ECO:0000256" key="3">
    <source>
        <dbReference type="SAM" id="MobiDB-lite"/>
    </source>
</evidence>
<reference evidence="5 6" key="1">
    <citation type="submission" date="2021-10" db="EMBL/GenBank/DDBJ databases">
        <title>Streptomyces gossypii sp. nov., isolated from soil collected from cotton field.</title>
        <authorList>
            <person name="Ge X."/>
            <person name="Chen X."/>
            <person name="Liu W."/>
        </authorList>
    </citation>
    <scope>NUCLEOTIDE SEQUENCE [LARGE SCALE GENOMIC DNA]</scope>
    <source>
        <strain evidence="5 6">N2-109</strain>
    </source>
</reference>
<evidence type="ECO:0000313" key="5">
    <source>
        <dbReference type="EMBL" id="MCT2591760.1"/>
    </source>
</evidence>
<evidence type="ECO:0000256" key="1">
    <source>
        <dbReference type="ARBA" id="ARBA00006328"/>
    </source>
</evidence>
<evidence type="ECO:0000256" key="2">
    <source>
        <dbReference type="ARBA" id="ARBA00022857"/>
    </source>
</evidence>
<dbReference type="InterPro" id="IPR008030">
    <property type="entry name" value="NmrA-like"/>
</dbReference>
<dbReference type="InterPro" id="IPR036291">
    <property type="entry name" value="NAD(P)-bd_dom_sf"/>
</dbReference>
<dbReference type="Pfam" id="PF05368">
    <property type="entry name" value="NmrA"/>
    <property type="match status" value="1"/>
</dbReference>
<proteinExistence type="inferred from homology"/>
<feature type="compositionally biased region" description="Pro residues" evidence="3">
    <location>
        <begin position="42"/>
        <end position="53"/>
    </location>
</feature>
<gene>
    <name evidence="5" type="ORF">LHJ74_17970</name>
</gene>